<gene>
    <name evidence="3" type="ORF">PFICI_14748</name>
</gene>
<dbReference type="OrthoDB" id="4491390at2759"/>
<feature type="region of interest" description="Disordered" evidence="2">
    <location>
        <begin position="80"/>
        <end position="110"/>
    </location>
</feature>
<dbReference type="KEGG" id="pfy:PFICI_14748"/>
<dbReference type="eggNOG" id="ENOG502SQ00">
    <property type="taxonomic scope" value="Eukaryota"/>
</dbReference>
<dbReference type="InterPro" id="IPR021858">
    <property type="entry name" value="Fun_TF"/>
</dbReference>
<evidence type="ECO:0000256" key="1">
    <source>
        <dbReference type="ARBA" id="ARBA00023242"/>
    </source>
</evidence>
<dbReference type="EMBL" id="KI912121">
    <property type="protein sequence ID" value="ETS73802.1"/>
    <property type="molecule type" value="Genomic_DNA"/>
</dbReference>
<dbReference type="GeneID" id="19279761"/>
<dbReference type="RefSeq" id="XP_007841520.1">
    <property type="nucleotide sequence ID" value="XM_007843329.1"/>
</dbReference>
<proteinExistence type="predicted"/>
<dbReference type="Proteomes" id="UP000030651">
    <property type="component" value="Unassembled WGS sequence"/>
</dbReference>
<dbReference type="PANTHER" id="PTHR38111:SF2">
    <property type="entry name" value="FINGER DOMAIN PROTEIN, PUTATIVE (AFU_ORTHOLOGUE AFUA_1G01560)-RELATED"/>
    <property type="match status" value="1"/>
</dbReference>
<dbReference type="InParanoid" id="W3WKY4"/>
<dbReference type="HOGENOM" id="CLU_030349_0_0_1"/>
<feature type="region of interest" description="Disordered" evidence="2">
    <location>
        <begin position="1"/>
        <end position="37"/>
    </location>
</feature>
<accession>W3WKY4</accession>
<organism evidence="3 4">
    <name type="scientific">Pestalotiopsis fici (strain W106-1 / CGMCC3.15140)</name>
    <dbReference type="NCBI Taxonomy" id="1229662"/>
    <lineage>
        <taxon>Eukaryota</taxon>
        <taxon>Fungi</taxon>
        <taxon>Dikarya</taxon>
        <taxon>Ascomycota</taxon>
        <taxon>Pezizomycotina</taxon>
        <taxon>Sordariomycetes</taxon>
        <taxon>Xylariomycetidae</taxon>
        <taxon>Amphisphaeriales</taxon>
        <taxon>Sporocadaceae</taxon>
        <taxon>Pestalotiopsis</taxon>
    </lineage>
</organism>
<sequence>MDAAQKSKLRRAQHASKSKTSQKSSRPRGRPPRNTFCDDDVEAIHYLQGNIQSLDDKIRDLNQLVLSELAIRRKLNQAEDAASSSRAMITPAPSPETESDSTEDEPEKDFSKLDPIVITDSSLRTADVPIKAALVEKFVDSYGPPKESDSESKFWIHEGRPWVLWRVGAEQCASSELLQSAYLAVSAAYAGLIYQDKRLIRAGAQSYAYVLRSLQKALNYPEAGKSDAVLMTVGLCMNYEGRLSRDAKAGYTVHVAGVLRLFEYRGPELHRSGLAHYFFVDARLYCTWCAIRARRPTFLAKKEWKTVPWTLGTTSKDMMQYLFDDMLEIPNMLWYVDQCRGLKEKSTKVELYDKACSIAAKVKAGLERWKSTWLDPVIWRKPHEKNLRQMDPTLPVFRYPNPENPDEILEPPDMVYPNGALLAAVMNYHAALLIVNDAIRELEGRTEDAASVASAHEICRSMNYFLVNLPASMLGRVAQACVVAYDLYPEGGIERDYMAKAYDALVGGTWRRFEDFLDEFSILRRHG</sequence>
<dbReference type="OMA" id="ICRSMKY"/>
<evidence type="ECO:0008006" key="5">
    <source>
        <dbReference type="Google" id="ProtNLM"/>
    </source>
</evidence>
<name>W3WKY4_PESFW</name>
<protein>
    <recommendedName>
        <fullName evidence="5">Transcription factor domain-containing protein</fullName>
    </recommendedName>
</protein>
<dbReference type="InterPro" id="IPR053178">
    <property type="entry name" value="Osmoadaptation_assoc"/>
</dbReference>
<reference evidence="4" key="1">
    <citation type="journal article" date="2015" name="BMC Genomics">
        <title>Genomic and transcriptomic analysis of the endophytic fungus Pestalotiopsis fici reveals its lifestyle and high potential for synthesis of natural products.</title>
        <authorList>
            <person name="Wang X."/>
            <person name="Zhang X."/>
            <person name="Liu L."/>
            <person name="Xiang M."/>
            <person name="Wang W."/>
            <person name="Sun X."/>
            <person name="Che Y."/>
            <person name="Guo L."/>
            <person name="Liu G."/>
            <person name="Guo L."/>
            <person name="Wang C."/>
            <person name="Yin W.B."/>
            <person name="Stadler M."/>
            <person name="Zhang X."/>
            <person name="Liu X."/>
        </authorList>
    </citation>
    <scope>NUCLEOTIDE SEQUENCE [LARGE SCALE GENOMIC DNA]</scope>
    <source>
        <strain evidence="4">W106-1 / CGMCC3.15140</strain>
    </source>
</reference>
<dbReference type="PANTHER" id="PTHR38111">
    <property type="entry name" value="ZN(2)-C6 FUNGAL-TYPE DOMAIN-CONTAINING PROTEIN-RELATED"/>
    <property type="match status" value="1"/>
</dbReference>
<keyword evidence="1" id="KW-0539">Nucleus</keyword>
<feature type="compositionally biased region" description="Basic residues" evidence="2">
    <location>
        <begin position="7"/>
        <end position="17"/>
    </location>
</feature>
<dbReference type="STRING" id="1229662.W3WKY4"/>
<keyword evidence="4" id="KW-1185">Reference proteome</keyword>
<feature type="compositionally biased region" description="Acidic residues" evidence="2">
    <location>
        <begin position="97"/>
        <end position="107"/>
    </location>
</feature>
<evidence type="ECO:0000256" key="2">
    <source>
        <dbReference type="SAM" id="MobiDB-lite"/>
    </source>
</evidence>
<evidence type="ECO:0000313" key="3">
    <source>
        <dbReference type="EMBL" id="ETS73802.1"/>
    </source>
</evidence>
<dbReference type="AlphaFoldDB" id="W3WKY4"/>
<evidence type="ECO:0000313" key="4">
    <source>
        <dbReference type="Proteomes" id="UP000030651"/>
    </source>
</evidence>
<dbReference type="Pfam" id="PF11951">
    <property type="entry name" value="Fungal_trans_2"/>
    <property type="match status" value="1"/>
</dbReference>